<keyword evidence="2" id="KW-1185">Reference proteome</keyword>
<gene>
    <name evidence="1" type="ORF">BZG36_05533</name>
</gene>
<feature type="non-terminal residue" evidence="1">
    <location>
        <position position="155"/>
    </location>
</feature>
<accession>A0A261XTW9</accession>
<dbReference type="AlphaFoldDB" id="A0A261XTW9"/>
<evidence type="ECO:0000313" key="1">
    <source>
        <dbReference type="EMBL" id="OZJ01798.1"/>
    </source>
</evidence>
<dbReference type="Proteomes" id="UP000242875">
    <property type="component" value="Unassembled WGS sequence"/>
</dbReference>
<proteinExistence type="predicted"/>
<comment type="caution">
    <text evidence="1">The sequence shown here is derived from an EMBL/GenBank/DDBJ whole genome shotgun (WGS) entry which is preliminary data.</text>
</comment>
<name>A0A261XTW9_9FUNG</name>
<reference evidence="1 2" key="1">
    <citation type="journal article" date="2017" name="Mycologia">
        <title>Bifiguratus adelaidae, gen. et sp. nov., a new member of Mucoromycotina in endophytic and soil-dwelling habitats.</title>
        <authorList>
            <person name="Torres-Cruz T.J."/>
            <person name="Billingsley Tobias T.L."/>
            <person name="Almatruk M."/>
            <person name="Hesse C."/>
            <person name="Kuske C.R."/>
            <person name="Desiro A."/>
            <person name="Benucci G.M."/>
            <person name="Bonito G."/>
            <person name="Stajich J.E."/>
            <person name="Dunlap C."/>
            <person name="Arnold A.E."/>
            <person name="Porras-Alfaro A."/>
        </authorList>
    </citation>
    <scope>NUCLEOTIDE SEQUENCE [LARGE SCALE GENOMIC DNA]</scope>
    <source>
        <strain evidence="1 2">AZ0501</strain>
    </source>
</reference>
<evidence type="ECO:0000313" key="2">
    <source>
        <dbReference type="Proteomes" id="UP000242875"/>
    </source>
</evidence>
<protein>
    <submittedName>
        <fullName evidence="1">Uncharacterized protein</fullName>
    </submittedName>
</protein>
<dbReference type="OrthoDB" id="2269220at2759"/>
<sequence>MEHDNFVAIEDENMISCETYNSASIEFDLSDVETFMEEVISNQQTDMQAEQESIDPGLVPLRTLMDIDTVIAPHTTPSGAISPTITSHDLEEKACKRKKRGPYRRYTAHQIEQLFDFVIEQGKTAKEAALLTGINIRTAQHYIKKYNDDNERRLP</sequence>
<dbReference type="EMBL" id="MVBO01000237">
    <property type="protein sequence ID" value="OZJ01798.1"/>
    <property type="molecule type" value="Genomic_DNA"/>
</dbReference>
<organism evidence="1 2">
    <name type="scientific">Bifiguratus adelaidae</name>
    <dbReference type="NCBI Taxonomy" id="1938954"/>
    <lineage>
        <taxon>Eukaryota</taxon>
        <taxon>Fungi</taxon>
        <taxon>Fungi incertae sedis</taxon>
        <taxon>Mucoromycota</taxon>
        <taxon>Mucoromycotina</taxon>
        <taxon>Endogonomycetes</taxon>
        <taxon>Endogonales</taxon>
        <taxon>Endogonales incertae sedis</taxon>
        <taxon>Bifiguratus</taxon>
    </lineage>
</organism>